<keyword evidence="2" id="KW-1185">Reference proteome</keyword>
<protein>
    <submittedName>
        <fullName evidence="1">Uncharacterized protein</fullName>
    </submittedName>
</protein>
<gene>
    <name evidence="1" type="ORF">VNO80_22879</name>
</gene>
<accession>A0AAN9M6L2</accession>
<organism evidence="1 2">
    <name type="scientific">Phaseolus coccineus</name>
    <name type="common">Scarlet runner bean</name>
    <name type="synonym">Phaseolus multiflorus</name>
    <dbReference type="NCBI Taxonomy" id="3886"/>
    <lineage>
        <taxon>Eukaryota</taxon>
        <taxon>Viridiplantae</taxon>
        <taxon>Streptophyta</taxon>
        <taxon>Embryophyta</taxon>
        <taxon>Tracheophyta</taxon>
        <taxon>Spermatophyta</taxon>
        <taxon>Magnoliopsida</taxon>
        <taxon>eudicotyledons</taxon>
        <taxon>Gunneridae</taxon>
        <taxon>Pentapetalae</taxon>
        <taxon>rosids</taxon>
        <taxon>fabids</taxon>
        <taxon>Fabales</taxon>
        <taxon>Fabaceae</taxon>
        <taxon>Papilionoideae</taxon>
        <taxon>50 kb inversion clade</taxon>
        <taxon>NPAAA clade</taxon>
        <taxon>indigoferoid/millettioid clade</taxon>
        <taxon>Phaseoleae</taxon>
        <taxon>Phaseolus</taxon>
    </lineage>
</organism>
<evidence type="ECO:0000313" key="2">
    <source>
        <dbReference type="Proteomes" id="UP001374584"/>
    </source>
</evidence>
<reference evidence="1 2" key="1">
    <citation type="submission" date="2024-01" db="EMBL/GenBank/DDBJ databases">
        <title>The genomes of 5 underutilized Papilionoideae crops provide insights into root nodulation and disease resistanc.</title>
        <authorList>
            <person name="Jiang F."/>
        </authorList>
    </citation>
    <scope>NUCLEOTIDE SEQUENCE [LARGE SCALE GENOMIC DNA]</scope>
    <source>
        <strain evidence="1">JINMINGXINNONG_FW02</strain>
        <tissue evidence="1">Leaves</tissue>
    </source>
</reference>
<dbReference type="EMBL" id="JAYMYR010000008">
    <property type="protein sequence ID" value="KAK7348326.1"/>
    <property type="molecule type" value="Genomic_DNA"/>
</dbReference>
<proteinExistence type="predicted"/>
<dbReference type="AlphaFoldDB" id="A0AAN9M6L2"/>
<sequence>MLLASRITAETGRYRAWEAIEVRVSGQGTLFVSINPTSLPCPSDLGFYILFHSLSSSYAHLGYLNPSLIKGQCILQKTSKPMNANPAPHLPQNQQLRIFEESAKFQEKELQKIHYHQDSRDLIATSA</sequence>
<evidence type="ECO:0000313" key="1">
    <source>
        <dbReference type="EMBL" id="KAK7348326.1"/>
    </source>
</evidence>
<name>A0AAN9M6L2_PHACN</name>
<comment type="caution">
    <text evidence="1">The sequence shown here is derived from an EMBL/GenBank/DDBJ whole genome shotgun (WGS) entry which is preliminary data.</text>
</comment>
<dbReference type="Proteomes" id="UP001374584">
    <property type="component" value="Unassembled WGS sequence"/>
</dbReference>